<protein>
    <recommendedName>
        <fullName evidence="3">GpE family phage tail protein</fullName>
    </recommendedName>
</protein>
<dbReference type="EMBL" id="JACHKZ010000028">
    <property type="protein sequence ID" value="MBB6579379.1"/>
    <property type="molecule type" value="Genomic_DNA"/>
</dbReference>
<gene>
    <name evidence="1" type="ORF">HNP33_003491</name>
</gene>
<keyword evidence="2" id="KW-1185">Reference proteome</keyword>
<dbReference type="RefSeq" id="WP_184710680.1">
    <property type="nucleotide sequence ID" value="NZ_JACHKZ010000028.1"/>
</dbReference>
<proteinExistence type="predicted"/>
<evidence type="ECO:0000313" key="1">
    <source>
        <dbReference type="EMBL" id="MBB6579379.1"/>
    </source>
</evidence>
<reference evidence="1 2" key="1">
    <citation type="submission" date="2020-08" db="EMBL/GenBank/DDBJ databases">
        <title>Functional genomics of gut bacteria from endangered species of beetles.</title>
        <authorList>
            <person name="Carlos-Shanley C."/>
        </authorList>
    </citation>
    <scope>NUCLEOTIDE SEQUENCE [LARGE SCALE GENOMIC DNA]</scope>
    <source>
        <strain evidence="1 2">S00124</strain>
    </source>
</reference>
<dbReference type="InterPro" id="IPR009493">
    <property type="entry name" value="P2_GpE"/>
</dbReference>
<evidence type="ECO:0000313" key="2">
    <source>
        <dbReference type="Proteomes" id="UP000562492"/>
    </source>
</evidence>
<organism evidence="1 2">
    <name type="scientific">Comamonas odontotermitis</name>
    <dbReference type="NCBI Taxonomy" id="379895"/>
    <lineage>
        <taxon>Bacteria</taxon>
        <taxon>Pseudomonadati</taxon>
        <taxon>Pseudomonadota</taxon>
        <taxon>Betaproteobacteria</taxon>
        <taxon>Burkholderiales</taxon>
        <taxon>Comamonadaceae</taxon>
        <taxon>Comamonas</taxon>
    </lineage>
</organism>
<accession>A0ABR6RJR8</accession>
<sequence length="45" mass="5193">MADIAFVFHWLPSCMDAMELDELVGWQQLAVQRFNTVNAPPERKS</sequence>
<dbReference type="Pfam" id="PF06528">
    <property type="entry name" value="Phage_P2_GpE"/>
    <property type="match status" value="1"/>
</dbReference>
<dbReference type="Proteomes" id="UP000562492">
    <property type="component" value="Unassembled WGS sequence"/>
</dbReference>
<name>A0ABR6RJR8_9BURK</name>
<comment type="caution">
    <text evidence="1">The sequence shown here is derived from an EMBL/GenBank/DDBJ whole genome shotgun (WGS) entry which is preliminary data.</text>
</comment>
<evidence type="ECO:0008006" key="3">
    <source>
        <dbReference type="Google" id="ProtNLM"/>
    </source>
</evidence>